<dbReference type="SUPFAM" id="SSF57889">
    <property type="entry name" value="Cysteine-rich domain"/>
    <property type="match status" value="1"/>
</dbReference>
<dbReference type="InterPro" id="IPR001452">
    <property type="entry name" value="SH3_domain"/>
</dbReference>
<feature type="domain" description="SH3" evidence="6">
    <location>
        <begin position="509"/>
        <end position="571"/>
    </location>
</feature>
<evidence type="ECO:0000256" key="4">
    <source>
        <dbReference type="PROSITE-ProRule" id="PRU00192"/>
    </source>
</evidence>
<dbReference type="SMART" id="SM00109">
    <property type="entry name" value="C1"/>
    <property type="match status" value="1"/>
</dbReference>
<evidence type="ECO:0000313" key="9">
    <source>
        <dbReference type="Proteomes" id="UP000199069"/>
    </source>
</evidence>
<feature type="compositionally biased region" description="Low complexity" evidence="5">
    <location>
        <begin position="459"/>
        <end position="497"/>
    </location>
</feature>
<dbReference type="PROSITE" id="PS50002">
    <property type="entry name" value="SH3"/>
    <property type="match status" value="2"/>
</dbReference>
<dbReference type="OMA" id="TPMMEEP"/>
<dbReference type="InterPro" id="IPR020454">
    <property type="entry name" value="DAG/PE-bd"/>
</dbReference>
<dbReference type="InterPro" id="IPR036028">
    <property type="entry name" value="SH3-like_dom_sf"/>
</dbReference>
<dbReference type="SMART" id="SM00326">
    <property type="entry name" value="SH3"/>
    <property type="match status" value="2"/>
</dbReference>
<dbReference type="InterPro" id="IPR027267">
    <property type="entry name" value="AH/BAR_dom_sf"/>
</dbReference>
<dbReference type="STRING" id="5286.A0A0K3CQD3"/>
<dbReference type="CDD" id="cd00174">
    <property type="entry name" value="SH3"/>
    <property type="match status" value="1"/>
</dbReference>
<feature type="domain" description="Phorbol-ester/DAG-type" evidence="7">
    <location>
        <begin position="390"/>
        <end position="437"/>
    </location>
</feature>
<evidence type="ECO:0000256" key="1">
    <source>
        <dbReference type="ARBA" id="ARBA00022443"/>
    </source>
</evidence>
<evidence type="ECO:0000256" key="5">
    <source>
        <dbReference type="SAM" id="MobiDB-lite"/>
    </source>
</evidence>
<gene>
    <name evidence="8" type="primary">FGENESH: predicted gene_15.44</name>
    <name evidence="8" type="ORF">BN2166_0067630</name>
</gene>
<keyword evidence="2" id="KW-0479">Metal-binding</keyword>
<keyword evidence="9" id="KW-1185">Reference proteome</keyword>
<dbReference type="AlphaFoldDB" id="A0A0K3CQD3"/>
<sequence>MASYGASLPDSEPLVHGRTTTHLALLPSFAHFLSTLTTLQRDFSQKASSHIGSFRVQIARSTSERGGEAASLERAMSGVLEQVDLMSREVGECADKVAKEVAARLDEVGGRLDAVRKKHHSFYGQLMTQRDKAYEKRDRSRAAYFSACETLESARQKKTSAKEGRDTEKATRALLAKDQYLLDIDMANVAKQRIYEVPLPMLHDEFQSLEASGIRQLEDLLGRLLAIQQESGEKFLQAVGKAKEVLSVVDVEADQQKFVDQHSATLTAAYEHPIDLVFEECPVWHDTDEFATTPAAITYLQNVKVKALTRVGEISPAIETKRRDISGLRNLRETYEQAKGLGGDTVAVIENLYNVTHETTLLELQQSELQASVELIDATLGDDASSDLRPHEFKSSSFVTPSTCAVCESSVWGKGMSCKKCNMAVHVKCELKVPPGCAARPGAGVVRHKSKKSAPPPAGTGASSSTSSLTRTSSRLSNSSVASSAAPPRRAVPPLTTSSPAILPQPSSASTEKATLLYPYEAQSSFELSVEAGAVVEVVEPEDEDGWVKVRVPTDGRVGLVPASYIQFGGAIGNGSAGGAATAGGTGQRVRALYDYSPQTADELALVEGEELELTAVGMDFGEGWAEATKGGRTGIVPASYIQLL</sequence>
<reference evidence="8 9" key="1">
    <citation type="submission" date="2015-07" db="EMBL/GenBank/DDBJ databases">
        <authorList>
            <person name="Cajimat M.N.B."/>
            <person name="Milazzo M.L."/>
            <person name="Fulhorst C.F."/>
        </authorList>
    </citation>
    <scope>NUCLEOTIDE SEQUENCE [LARGE SCALE GENOMIC DNA]</scope>
    <source>
        <strain evidence="8">Single colony</strain>
    </source>
</reference>
<proteinExistence type="predicted"/>
<name>A0A0K3CQD3_RHOTO</name>
<feature type="region of interest" description="Disordered" evidence="5">
    <location>
        <begin position="440"/>
        <end position="508"/>
    </location>
</feature>
<dbReference type="GO" id="GO:0046872">
    <property type="term" value="F:metal ion binding"/>
    <property type="evidence" value="ECO:0007669"/>
    <property type="project" value="UniProtKB-KW"/>
</dbReference>
<dbReference type="GO" id="GO:0030833">
    <property type="term" value="P:regulation of actin filament polymerization"/>
    <property type="evidence" value="ECO:0007669"/>
    <property type="project" value="TreeGrafter"/>
</dbReference>
<dbReference type="Gene3D" id="2.30.30.40">
    <property type="entry name" value="SH3 Domains"/>
    <property type="match status" value="2"/>
</dbReference>
<dbReference type="PROSITE" id="PS50081">
    <property type="entry name" value="ZF_DAG_PE_2"/>
    <property type="match status" value="1"/>
</dbReference>
<dbReference type="Proteomes" id="UP000199069">
    <property type="component" value="Unassembled WGS sequence"/>
</dbReference>
<dbReference type="Gene3D" id="1.20.1270.60">
    <property type="entry name" value="Arfaptin homology (AH) domain/BAR domain"/>
    <property type="match status" value="1"/>
</dbReference>
<protein>
    <submittedName>
        <fullName evidence="8">BY PROTMAP: gi|472581805|gb|EMS19520.1| actin polymerization protein [Rhodosporidium toruloides NP11]</fullName>
    </submittedName>
</protein>
<keyword evidence="1 4" id="KW-0728">SH3 domain</keyword>
<dbReference type="PRINTS" id="PR00008">
    <property type="entry name" value="DAGPEDOMAIN"/>
</dbReference>
<dbReference type="CDD" id="cd20824">
    <property type="entry name" value="C1_SpBZZ1-like"/>
    <property type="match status" value="1"/>
</dbReference>
<dbReference type="Gene3D" id="3.30.60.20">
    <property type="match status" value="1"/>
</dbReference>
<dbReference type="PROSITE" id="PS00479">
    <property type="entry name" value="ZF_DAG_PE_1"/>
    <property type="match status" value="1"/>
</dbReference>
<dbReference type="Pfam" id="PF14604">
    <property type="entry name" value="SH3_9"/>
    <property type="match status" value="2"/>
</dbReference>
<evidence type="ECO:0000313" key="8">
    <source>
        <dbReference type="EMBL" id="CTR10902.1"/>
    </source>
</evidence>
<evidence type="ECO:0000259" key="7">
    <source>
        <dbReference type="PROSITE" id="PS50081"/>
    </source>
</evidence>
<dbReference type="Pfam" id="PF00130">
    <property type="entry name" value="C1_1"/>
    <property type="match status" value="1"/>
</dbReference>
<dbReference type="PANTHER" id="PTHR15735">
    <property type="entry name" value="FCH AND DOUBLE SH3 DOMAINS PROTEIN"/>
    <property type="match status" value="1"/>
</dbReference>
<evidence type="ECO:0000256" key="3">
    <source>
        <dbReference type="ARBA" id="ARBA00022833"/>
    </source>
</evidence>
<feature type="domain" description="SH3" evidence="6">
    <location>
        <begin position="585"/>
        <end position="645"/>
    </location>
</feature>
<evidence type="ECO:0000256" key="2">
    <source>
        <dbReference type="ARBA" id="ARBA00022723"/>
    </source>
</evidence>
<dbReference type="EMBL" id="CWKI01000015">
    <property type="protein sequence ID" value="CTR10902.1"/>
    <property type="molecule type" value="Genomic_DNA"/>
</dbReference>
<evidence type="ECO:0000259" key="6">
    <source>
        <dbReference type="PROSITE" id="PS50002"/>
    </source>
</evidence>
<accession>A0A0K3CQD3</accession>
<dbReference type="PANTHER" id="PTHR15735:SF21">
    <property type="entry name" value="PROTEIN NERVOUS WRECK"/>
    <property type="match status" value="1"/>
</dbReference>
<organism evidence="8 9">
    <name type="scientific">Rhodotorula toruloides</name>
    <name type="common">Yeast</name>
    <name type="synonym">Rhodosporidium toruloides</name>
    <dbReference type="NCBI Taxonomy" id="5286"/>
    <lineage>
        <taxon>Eukaryota</taxon>
        <taxon>Fungi</taxon>
        <taxon>Dikarya</taxon>
        <taxon>Basidiomycota</taxon>
        <taxon>Pucciniomycotina</taxon>
        <taxon>Microbotryomycetes</taxon>
        <taxon>Sporidiobolales</taxon>
        <taxon>Sporidiobolaceae</taxon>
        <taxon>Rhodotorula</taxon>
    </lineage>
</organism>
<keyword evidence="3" id="KW-0862">Zinc</keyword>
<dbReference type="SUPFAM" id="SSF103657">
    <property type="entry name" value="BAR/IMD domain-like"/>
    <property type="match status" value="1"/>
</dbReference>
<dbReference type="InterPro" id="IPR046349">
    <property type="entry name" value="C1-like_sf"/>
</dbReference>
<dbReference type="InterPro" id="IPR002219">
    <property type="entry name" value="PKC_DAG/PE"/>
</dbReference>
<dbReference type="SUPFAM" id="SSF50044">
    <property type="entry name" value="SH3-domain"/>
    <property type="match status" value="2"/>
</dbReference>